<dbReference type="SUPFAM" id="SSF53597">
    <property type="entry name" value="Dihydrofolate reductase-like"/>
    <property type="match status" value="1"/>
</dbReference>
<protein>
    <recommendedName>
        <fullName evidence="3">dihydrofolate reductase</fullName>
        <ecNumber evidence="3">1.5.1.3</ecNumber>
    </recommendedName>
</protein>
<dbReference type="PROSITE" id="PS51330">
    <property type="entry name" value="DHFR_2"/>
    <property type="match status" value="1"/>
</dbReference>
<feature type="domain" description="DHFR" evidence="8">
    <location>
        <begin position="1"/>
        <end position="162"/>
    </location>
</feature>
<dbReference type="EMBL" id="JACAOD020000008">
    <property type="protein sequence ID" value="MBP5836008.1"/>
    <property type="molecule type" value="Genomic_DNA"/>
</dbReference>
<proteinExistence type="inferred from homology"/>
<accession>A0ABS5CYF5</accession>
<evidence type="ECO:0000256" key="4">
    <source>
        <dbReference type="ARBA" id="ARBA00022563"/>
    </source>
</evidence>
<keyword evidence="4" id="KW-0554">One-carbon metabolism</keyword>
<evidence type="ECO:0000256" key="3">
    <source>
        <dbReference type="ARBA" id="ARBA00012856"/>
    </source>
</evidence>
<gene>
    <name evidence="9" type="ORF">CHTY_002080</name>
</gene>
<name>A0ABS5CYF5_9MOLU</name>
<evidence type="ECO:0000256" key="6">
    <source>
        <dbReference type="ARBA" id="ARBA00023002"/>
    </source>
</evidence>
<evidence type="ECO:0000256" key="5">
    <source>
        <dbReference type="ARBA" id="ARBA00022857"/>
    </source>
</evidence>
<dbReference type="InterPro" id="IPR001796">
    <property type="entry name" value="DHFR_dom"/>
</dbReference>
<keyword evidence="5" id="KW-0521">NADP</keyword>
<comment type="pathway">
    <text evidence="1">Cofactor biosynthesis; tetrahydrofolate biosynthesis; 5,6,7,8-tetrahydrofolate from 7,8-dihydrofolate: step 1/1.</text>
</comment>
<dbReference type="Proteomes" id="UP001195571">
    <property type="component" value="Unassembled WGS sequence"/>
</dbReference>
<dbReference type="PANTHER" id="PTHR48069">
    <property type="entry name" value="DIHYDROFOLATE REDUCTASE"/>
    <property type="match status" value="1"/>
</dbReference>
<dbReference type="InterPro" id="IPR024072">
    <property type="entry name" value="DHFR-like_dom_sf"/>
</dbReference>
<dbReference type="PANTHER" id="PTHR48069:SF3">
    <property type="entry name" value="DIHYDROFOLATE REDUCTASE"/>
    <property type="match status" value="1"/>
</dbReference>
<keyword evidence="10" id="KW-1185">Reference proteome</keyword>
<evidence type="ECO:0000313" key="9">
    <source>
        <dbReference type="EMBL" id="MBP5836008.1"/>
    </source>
</evidence>
<dbReference type="PRINTS" id="PR00070">
    <property type="entry name" value="DHFR"/>
</dbReference>
<organism evidence="9 10">
    <name type="scientific">Candidatus Phytoplasma meliae</name>
    <dbReference type="NCBI Taxonomy" id="1848402"/>
    <lineage>
        <taxon>Bacteria</taxon>
        <taxon>Bacillati</taxon>
        <taxon>Mycoplasmatota</taxon>
        <taxon>Mollicutes</taxon>
        <taxon>Acholeplasmatales</taxon>
        <taxon>Acholeplasmataceae</taxon>
        <taxon>Candidatus Phytoplasma</taxon>
        <taxon>16SrXIII (Mexican periwinkle virescence group)</taxon>
    </lineage>
</organism>
<dbReference type="PROSITE" id="PS00075">
    <property type="entry name" value="DHFR_1"/>
    <property type="match status" value="1"/>
</dbReference>
<reference evidence="9" key="1">
    <citation type="submission" date="2021-04" db="EMBL/GenBank/DDBJ databases">
        <title>Genomic features of Candidatus Phytoplasma meliae isolate ChTYXIII (1SrXIII-G).</title>
        <authorList>
            <person name="Fernandez F.D."/>
            <person name="Conci L.R."/>
        </authorList>
    </citation>
    <scope>NUCLEOTIDE SEQUENCE [LARGE SCALE GENOMIC DNA]</scope>
    <source>
        <strain evidence="9">ChTYXIII-Mo</strain>
    </source>
</reference>
<keyword evidence="6 9" id="KW-0560">Oxidoreductase</keyword>
<dbReference type="Pfam" id="PF00186">
    <property type="entry name" value="DHFR_1"/>
    <property type="match status" value="1"/>
</dbReference>
<evidence type="ECO:0000256" key="1">
    <source>
        <dbReference type="ARBA" id="ARBA00004903"/>
    </source>
</evidence>
<evidence type="ECO:0000256" key="7">
    <source>
        <dbReference type="RuleBase" id="RU004474"/>
    </source>
</evidence>
<comment type="similarity">
    <text evidence="2 7">Belongs to the dihydrofolate reductase family.</text>
</comment>
<dbReference type="EC" id="1.5.1.3" evidence="3"/>
<comment type="caution">
    <text evidence="9">The sequence shown here is derived from an EMBL/GenBank/DDBJ whole genome shotgun (WGS) entry which is preliminary data.</text>
</comment>
<dbReference type="Gene3D" id="3.40.430.10">
    <property type="entry name" value="Dihydrofolate Reductase, subunit A"/>
    <property type="match status" value="1"/>
</dbReference>
<dbReference type="GO" id="GO:0004146">
    <property type="term" value="F:dihydrofolate reductase activity"/>
    <property type="evidence" value="ECO:0007669"/>
    <property type="project" value="UniProtKB-EC"/>
</dbReference>
<dbReference type="RefSeq" id="WP_203552271.1">
    <property type="nucleotide sequence ID" value="NZ_JACAOD020000008.1"/>
</dbReference>
<evidence type="ECO:0000259" key="8">
    <source>
        <dbReference type="PROSITE" id="PS51330"/>
    </source>
</evidence>
<dbReference type="InterPro" id="IPR017925">
    <property type="entry name" value="DHFR_CS"/>
</dbReference>
<evidence type="ECO:0000313" key="10">
    <source>
        <dbReference type="Proteomes" id="UP001195571"/>
    </source>
</evidence>
<sequence length="162" mass="19238">MIYLITAFDSNNLIGKDNQLPWHYPQDLRYFKQMTVNQNVLMGYETYKSLKQYFKTKPFNFNKTYVASFNKDLQLPDSEVVNDLSIFWKKFTNQTTANLFVIGGRQIYQQALPYVDILYITHILARHQGNVYFPLINWQQFQLVTKSIQPQLIFATYQKGKK</sequence>
<evidence type="ECO:0000256" key="2">
    <source>
        <dbReference type="ARBA" id="ARBA00009539"/>
    </source>
</evidence>
<dbReference type="InterPro" id="IPR012259">
    <property type="entry name" value="DHFR"/>
</dbReference>
<dbReference type="CDD" id="cd00209">
    <property type="entry name" value="DHFR"/>
    <property type="match status" value="1"/>
</dbReference>